<sequence length="606" mass="67096">MAKKQQKKEQAISTSFKIFLTAWAFVENGIFSGLRAGWSALVYILKQERVYADLCFTNITGNSCNSSNQTTNIISCDEQDAIFNECFTIASATMALSALLYGHLNYKYGIRAPRILSVIIFVGGACCFAFIDKDTPWLVFPGLLLISSGGMALYITNNQLSYMYTSGSAAVVGLLCGALEASSIVQTIIKILYENGISLFISYITLAGLYCLTLISTIFFLPKDFIDTKKLIETSDELTIESGQDAQSDTLNRNDAAKRGLSDARKKSDVEIRNVLDASNNNFDSDTEKMLSAALHNNLASNETEDEEYKQVTTEDGDIAWDPVGNQRSVYKVDDVGKLGRSWSHTKPEVAPDESEEILPKDSTDSKTARGPADRFNAEKTLMECLLTKTFMLYLFWAVTVQIILSMTLGTFNPWLEYVTNKDRIKVTFYYILTVSEFTDVLFYSMLGNTSSEDIRTLHTATVSLGVTSLLGVLLCGLFMTCANDAIVVTSIALVIFRTGLYSCGTAFLRIMYPTQFFGILCGIMSVLSGGLSFLQYPLFLWIQYRNQAWVEVFGFLGITGLISLVQPAYLFWKSRAFKRASNLAKNNSTASTSLKADFPGIQDAQ</sequence>
<dbReference type="PANTHER" id="PTHR20765">
    <property type="entry name" value="SOLUTE CARRIER FAMILY 43 MEMBER 3-RELATED"/>
    <property type="match status" value="1"/>
</dbReference>
<feature type="transmembrane region" description="Helical" evidence="2">
    <location>
        <begin position="168"/>
        <end position="193"/>
    </location>
</feature>
<feature type="transmembrane region" description="Helical" evidence="2">
    <location>
        <begin position="137"/>
        <end position="156"/>
    </location>
</feature>
<keyword evidence="2" id="KW-0812">Transmembrane</keyword>
<gene>
    <name evidence="3" type="ORF">CUNI_LOCUS2645</name>
</gene>
<feature type="transmembrane region" description="Helical" evidence="2">
    <location>
        <begin position="199"/>
        <end position="221"/>
    </location>
</feature>
<evidence type="ECO:0008006" key="5">
    <source>
        <dbReference type="Google" id="ProtNLM"/>
    </source>
</evidence>
<keyword evidence="2" id="KW-0472">Membrane</keyword>
<feature type="transmembrane region" description="Helical" evidence="2">
    <location>
        <begin position="429"/>
        <end position="447"/>
    </location>
</feature>
<keyword evidence="2" id="KW-1133">Transmembrane helix</keyword>
<name>A0A8S3YJE7_9EUPU</name>
<reference evidence="3" key="1">
    <citation type="submission" date="2021-04" db="EMBL/GenBank/DDBJ databases">
        <authorList>
            <consortium name="Molecular Ecology Group"/>
        </authorList>
    </citation>
    <scope>NUCLEOTIDE SEQUENCE</scope>
</reference>
<accession>A0A8S3YJE7</accession>
<dbReference type="OrthoDB" id="330047at2759"/>
<feature type="transmembrane region" description="Helical" evidence="2">
    <location>
        <begin position="459"/>
        <end position="480"/>
    </location>
</feature>
<feature type="transmembrane region" description="Helical" evidence="2">
    <location>
        <begin position="517"/>
        <end position="537"/>
    </location>
</feature>
<dbReference type="Proteomes" id="UP000678393">
    <property type="component" value="Unassembled WGS sequence"/>
</dbReference>
<dbReference type="Gene3D" id="1.20.1250.20">
    <property type="entry name" value="MFS general substrate transporter like domains"/>
    <property type="match status" value="1"/>
</dbReference>
<dbReference type="PANTHER" id="PTHR20765:SF1">
    <property type="entry name" value="EQUILIBRATIVE NUCLEOBASE TRANSPORTER 1"/>
    <property type="match status" value="1"/>
</dbReference>
<evidence type="ECO:0000313" key="4">
    <source>
        <dbReference type="Proteomes" id="UP000678393"/>
    </source>
</evidence>
<evidence type="ECO:0000256" key="2">
    <source>
        <dbReference type="SAM" id="Phobius"/>
    </source>
</evidence>
<feature type="compositionally biased region" description="Basic and acidic residues" evidence="1">
    <location>
        <begin position="358"/>
        <end position="372"/>
    </location>
</feature>
<comment type="caution">
    <text evidence="3">The sequence shown here is derived from an EMBL/GenBank/DDBJ whole genome shotgun (WGS) entry which is preliminary data.</text>
</comment>
<feature type="compositionally biased region" description="Polar residues" evidence="1">
    <location>
        <begin position="243"/>
        <end position="253"/>
    </location>
</feature>
<dbReference type="EMBL" id="CAJHNH020000346">
    <property type="protein sequence ID" value="CAG5117087.1"/>
    <property type="molecule type" value="Genomic_DNA"/>
</dbReference>
<feature type="transmembrane region" description="Helical" evidence="2">
    <location>
        <begin position="391"/>
        <end position="409"/>
    </location>
</feature>
<feature type="transmembrane region" description="Helical" evidence="2">
    <location>
        <begin position="549"/>
        <end position="573"/>
    </location>
</feature>
<dbReference type="SUPFAM" id="SSF103473">
    <property type="entry name" value="MFS general substrate transporter"/>
    <property type="match status" value="1"/>
</dbReference>
<feature type="transmembrane region" description="Helical" evidence="2">
    <location>
        <begin position="486"/>
        <end position="505"/>
    </location>
</feature>
<feature type="region of interest" description="Disordered" evidence="1">
    <location>
        <begin position="343"/>
        <end position="372"/>
    </location>
</feature>
<feature type="transmembrane region" description="Helical" evidence="2">
    <location>
        <begin position="115"/>
        <end position="131"/>
    </location>
</feature>
<evidence type="ECO:0000256" key="1">
    <source>
        <dbReference type="SAM" id="MobiDB-lite"/>
    </source>
</evidence>
<evidence type="ECO:0000313" key="3">
    <source>
        <dbReference type="EMBL" id="CAG5117087.1"/>
    </source>
</evidence>
<dbReference type="AlphaFoldDB" id="A0A8S3YJE7"/>
<keyword evidence="4" id="KW-1185">Reference proteome</keyword>
<feature type="region of interest" description="Disordered" evidence="1">
    <location>
        <begin position="243"/>
        <end position="262"/>
    </location>
</feature>
<dbReference type="InterPro" id="IPR036259">
    <property type="entry name" value="MFS_trans_sf"/>
</dbReference>
<protein>
    <recommendedName>
        <fullName evidence="5">Solute carrier family 43 member 3</fullName>
    </recommendedName>
</protein>
<dbReference type="InterPro" id="IPR027197">
    <property type="entry name" value="SLC43A3"/>
</dbReference>
<proteinExistence type="predicted"/>
<organism evidence="3 4">
    <name type="scientific">Candidula unifasciata</name>
    <dbReference type="NCBI Taxonomy" id="100452"/>
    <lineage>
        <taxon>Eukaryota</taxon>
        <taxon>Metazoa</taxon>
        <taxon>Spiralia</taxon>
        <taxon>Lophotrochozoa</taxon>
        <taxon>Mollusca</taxon>
        <taxon>Gastropoda</taxon>
        <taxon>Heterobranchia</taxon>
        <taxon>Euthyneura</taxon>
        <taxon>Panpulmonata</taxon>
        <taxon>Eupulmonata</taxon>
        <taxon>Stylommatophora</taxon>
        <taxon>Helicina</taxon>
        <taxon>Helicoidea</taxon>
        <taxon>Geomitridae</taxon>
        <taxon>Candidula</taxon>
    </lineage>
</organism>